<evidence type="ECO:0000313" key="2">
    <source>
        <dbReference type="EMBL" id="QRQ81459.1"/>
    </source>
</evidence>
<evidence type="ECO:0000313" key="3">
    <source>
        <dbReference type="Proteomes" id="UP000653156"/>
    </source>
</evidence>
<dbReference type="Pfam" id="PF01863">
    <property type="entry name" value="YgjP-like"/>
    <property type="match status" value="1"/>
</dbReference>
<evidence type="ECO:0000259" key="1">
    <source>
        <dbReference type="Pfam" id="PF01863"/>
    </source>
</evidence>
<dbReference type="RefSeq" id="WP_230338753.1">
    <property type="nucleotide sequence ID" value="NZ_CP069798.1"/>
</dbReference>
<dbReference type="CDD" id="cd07344">
    <property type="entry name" value="M48_yhfN_like"/>
    <property type="match status" value="1"/>
</dbReference>
<keyword evidence="3" id="KW-1185">Reference proteome</keyword>
<organism evidence="2 3">
    <name type="scientific">Paralysiella testudinis</name>
    <dbReference type="NCBI Taxonomy" id="2809020"/>
    <lineage>
        <taxon>Bacteria</taxon>
        <taxon>Pseudomonadati</taxon>
        <taxon>Pseudomonadota</taxon>
        <taxon>Betaproteobacteria</taxon>
        <taxon>Neisseriales</taxon>
        <taxon>Neisseriaceae</taxon>
        <taxon>Paralysiella</taxon>
    </lineage>
</organism>
<dbReference type="Proteomes" id="UP000653156">
    <property type="component" value="Chromosome"/>
</dbReference>
<name>A0A892ZKN8_9NEIS</name>
<proteinExistence type="predicted"/>
<reference evidence="2" key="1">
    <citation type="submission" date="2021-02" db="EMBL/GenBank/DDBJ databases">
        <title>Neisseriaceae sp. 26B isolated from the cloaca of a Common Toad-headed Turtle (Mesoclemmys nasuta).</title>
        <authorList>
            <person name="Spergser J."/>
            <person name="Busse H.-J."/>
        </authorList>
    </citation>
    <scope>NUCLEOTIDE SEQUENCE</scope>
    <source>
        <strain evidence="2">26B</strain>
    </source>
</reference>
<dbReference type="InterPro" id="IPR053136">
    <property type="entry name" value="UTP_pyrophosphatase-like"/>
</dbReference>
<accession>A0A892ZKN8</accession>
<gene>
    <name evidence="2" type="ORF">JQU52_12215</name>
</gene>
<dbReference type="Gene3D" id="3.30.2010.10">
    <property type="entry name" value="Metalloproteases ('zincins'), catalytic domain"/>
    <property type="match status" value="1"/>
</dbReference>
<protein>
    <submittedName>
        <fullName evidence="2">M48 family metallopeptidase</fullName>
    </submittedName>
</protein>
<feature type="domain" description="YgjP-like metallopeptidase" evidence="1">
    <location>
        <begin position="23"/>
        <end position="225"/>
    </location>
</feature>
<dbReference type="PANTHER" id="PTHR30399:SF1">
    <property type="entry name" value="UTP PYROPHOSPHATASE"/>
    <property type="match status" value="1"/>
</dbReference>
<sequence length="233" mass="26767">MQAQYQTRCGTRINYTLRRSARKNIIVRSGVDGVLSINVPPYISAKQWQQWLQNNEAVLLKLQHQSSAQSATKLPESLWYRGESYPCRIVADKDAMPLWQAQQGFRLPESIAADMVTAKQHLRQYLYTQAQAVLLPQLQQHAERLQYRPAAIALSKARTFWGVCRTHTGIRLNWRLIGAPEWVVDYVCVHELCHLSHANHSPAFWALVNRHTPHTQAAKTWLRQHGQALFVLA</sequence>
<dbReference type="KEGG" id="ptes:JQU52_12215"/>
<dbReference type="InterPro" id="IPR002725">
    <property type="entry name" value="YgjP-like_metallopeptidase"/>
</dbReference>
<dbReference type="PANTHER" id="PTHR30399">
    <property type="entry name" value="UNCHARACTERIZED PROTEIN YGJP"/>
    <property type="match status" value="1"/>
</dbReference>
<dbReference type="AlphaFoldDB" id="A0A892ZKN8"/>
<dbReference type="EMBL" id="CP069798">
    <property type="protein sequence ID" value="QRQ81459.1"/>
    <property type="molecule type" value="Genomic_DNA"/>
</dbReference>